<dbReference type="InterPro" id="IPR011055">
    <property type="entry name" value="Dup_hybrid_motif"/>
</dbReference>
<dbReference type="InterPro" id="IPR050570">
    <property type="entry name" value="Cell_wall_metabolism_enzyme"/>
</dbReference>
<evidence type="ECO:0000313" key="3">
    <source>
        <dbReference type="EMBL" id="QDB80074.1"/>
    </source>
</evidence>
<evidence type="ECO:0000313" key="4">
    <source>
        <dbReference type="Proteomes" id="UP000313948"/>
    </source>
</evidence>
<name>A0ABX5VNJ0_9MICO</name>
<proteinExistence type="predicted"/>
<dbReference type="Gene3D" id="2.70.70.10">
    <property type="entry name" value="Glucose Permease (Domain IIA)"/>
    <property type="match status" value="1"/>
</dbReference>
<dbReference type="SUPFAM" id="SSF51261">
    <property type="entry name" value="Duplicated hybrid motif"/>
    <property type="match status" value="1"/>
</dbReference>
<organism evidence="3 4">
    <name type="scientific">Georgenia wutianyii</name>
    <dbReference type="NCBI Taxonomy" id="2585135"/>
    <lineage>
        <taxon>Bacteria</taxon>
        <taxon>Bacillati</taxon>
        <taxon>Actinomycetota</taxon>
        <taxon>Actinomycetes</taxon>
        <taxon>Micrococcales</taxon>
        <taxon>Bogoriellaceae</taxon>
        <taxon>Georgenia</taxon>
    </lineage>
</organism>
<keyword evidence="4" id="KW-1185">Reference proteome</keyword>
<evidence type="ECO:0000259" key="2">
    <source>
        <dbReference type="Pfam" id="PF01551"/>
    </source>
</evidence>
<feature type="compositionally biased region" description="Acidic residues" evidence="1">
    <location>
        <begin position="365"/>
        <end position="378"/>
    </location>
</feature>
<dbReference type="PANTHER" id="PTHR21666">
    <property type="entry name" value="PEPTIDASE-RELATED"/>
    <property type="match status" value="1"/>
</dbReference>
<feature type="compositionally biased region" description="Pro residues" evidence="1">
    <location>
        <begin position="332"/>
        <end position="358"/>
    </location>
</feature>
<accession>A0ABX5VNJ0</accession>
<dbReference type="CDD" id="cd12797">
    <property type="entry name" value="M23_peptidase"/>
    <property type="match status" value="1"/>
</dbReference>
<feature type="domain" description="M23ase beta-sheet core" evidence="2">
    <location>
        <begin position="138"/>
        <end position="233"/>
    </location>
</feature>
<feature type="compositionally biased region" description="Acidic residues" evidence="1">
    <location>
        <begin position="259"/>
        <end position="331"/>
    </location>
</feature>
<dbReference type="EMBL" id="CP040899">
    <property type="protein sequence ID" value="QDB80074.1"/>
    <property type="molecule type" value="Genomic_DNA"/>
</dbReference>
<dbReference type="Proteomes" id="UP000313948">
    <property type="component" value="Chromosome"/>
</dbReference>
<protein>
    <recommendedName>
        <fullName evidence="2">M23ase beta-sheet core domain-containing protein</fullName>
    </recommendedName>
</protein>
<dbReference type="RefSeq" id="WP_139948940.1">
    <property type="nucleotide sequence ID" value="NZ_CP040899.1"/>
</dbReference>
<dbReference type="InterPro" id="IPR016047">
    <property type="entry name" value="M23ase_b-sheet_dom"/>
</dbReference>
<evidence type="ECO:0000256" key="1">
    <source>
        <dbReference type="SAM" id="MobiDB-lite"/>
    </source>
</evidence>
<reference evidence="3 4" key="1">
    <citation type="submission" date="2019-05" db="EMBL/GenBank/DDBJ databases">
        <title>Georgenia *** sp. nov., and Georgenia *** sp. nov., isolated from the intestinal contents of plateau pika (Ochotona curzoniae) in the Qinghai-Tibet plateau of China.</title>
        <authorList>
            <person name="Tian Z."/>
        </authorList>
    </citation>
    <scope>NUCLEOTIDE SEQUENCE [LARGE SCALE GENOMIC DNA]</scope>
    <source>
        <strain evidence="3 4">Z294</strain>
    </source>
</reference>
<feature type="region of interest" description="Disordered" evidence="1">
    <location>
        <begin position="237"/>
        <end position="389"/>
    </location>
</feature>
<sequence>MSDAATEPTALHAPSVVVPPRSAALRRAGAVGCAALLLGVSALASVGTAVPNPAKPTAGGYVEAALSLEADLSAEELDFGLGSGVVLVNDPVATVKTPPADLLTGTPVCASYPVAPGSFRLTSPYGFRVHPIFGTYSMHMGNDYAAPLGTPIHAVTDGTVVYTGAGRLGRSSELVIIEHVVGGTTFYSWYVHMYPEGIFVEVGQQVRAGEVIAEVGSNGNSTGPHLHFEIHTTDAGLGLQKNPVGRSTTSLLLPAPSPTDDETPAEEPTDDETPTEDPSEEPTDGETPTEDPSEEPTDGETPTEDPSEEPTDGETPTEEPTDGETPTEEPTPEPTAPVEKPSPTPMPDPSPAPAPSAEPGPTDEPSAEPTDEDGEEDGERTRNPFPVRAYGTTVDPVAFLASLGLTMVTPTQCTVR</sequence>
<dbReference type="PANTHER" id="PTHR21666:SF270">
    <property type="entry name" value="MUREIN HYDROLASE ACTIVATOR ENVC"/>
    <property type="match status" value="1"/>
</dbReference>
<gene>
    <name evidence="3" type="ORF">FE251_12300</name>
</gene>
<dbReference type="Pfam" id="PF01551">
    <property type="entry name" value="Peptidase_M23"/>
    <property type="match status" value="1"/>
</dbReference>